<keyword evidence="2" id="KW-0812">Transmembrane</keyword>
<dbReference type="AlphaFoldDB" id="A0AAD7EJJ3"/>
<gene>
    <name evidence="3" type="ORF">DFH08DRAFT_1084360</name>
</gene>
<feature type="region of interest" description="Disordered" evidence="1">
    <location>
        <begin position="27"/>
        <end position="56"/>
    </location>
</feature>
<keyword evidence="4" id="KW-1185">Reference proteome</keyword>
<keyword evidence="2" id="KW-1133">Transmembrane helix</keyword>
<accession>A0AAD7EJJ3</accession>
<evidence type="ECO:0000313" key="3">
    <source>
        <dbReference type="EMBL" id="KAJ7328831.1"/>
    </source>
</evidence>
<organism evidence="3 4">
    <name type="scientific">Mycena albidolilacea</name>
    <dbReference type="NCBI Taxonomy" id="1033008"/>
    <lineage>
        <taxon>Eukaryota</taxon>
        <taxon>Fungi</taxon>
        <taxon>Dikarya</taxon>
        <taxon>Basidiomycota</taxon>
        <taxon>Agaricomycotina</taxon>
        <taxon>Agaricomycetes</taxon>
        <taxon>Agaricomycetidae</taxon>
        <taxon>Agaricales</taxon>
        <taxon>Marasmiineae</taxon>
        <taxon>Mycenaceae</taxon>
        <taxon>Mycena</taxon>
    </lineage>
</organism>
<evidence type="ECO:0000256" key="1">
    <source>
        <dbReference type="SAM" id="MobiDB-lite"/>
    </source>
</evidence>
<proteinExistence type="predicted"/>
<evidence type="ECO:0000313" key="4">
    <source>
        <dbReference type="Proteomes" id="UP001218218"/>
    </source>
</evidence>
<reference evidence="3" key="1">
    <citation type="submission" date="2023-03" db="EMBL/GenBank/DDBJ databases">
        <title>Massive genome expansion in bonnet fungi (Mycena s.s.) driven by repeated elements and novel gene families across ecological guilds.</title>
        <authorList>
            <consortium name="Lawrence Berkeley National Laboratory"/>
            <person name="Harder C.B."/>
            <person name="Miyauchi S."/>
            <person name="Viragh M."/>
            <person name="Kuo A."/>
            <person name="Thoen E."/>
            <person name="Andreopoulos B."/>
            <person name="Lu D."/>
            <person name="Skrede I."/>
            <person name="Drula E."/>
            <person name="Henrissat B."/>
            <person name="Morin E."/>
            <person name="Kohler A."/>
            <person name="Barry K."/>
            <person name="LaButti K."/>
            <person name="Morin E."/>
            <person name="Salamov A."/>
            <person name="Lipzen A."/>
            <person name="Mereny Z."/>
            <person name="Hegedus B."/>
            <person name="Baldrian P."/>
            <person name="Stursova M."/>
            <person name="Weitz H."/>
            <person name="Taylor A."/>
            <person name="Grigoriev I.V."/>
            <person name="Nagy L.G."/>
            <person name="Martin F."/>
            <person name="Kauserud H."/>
        </authorList>
    </citation>
    <scope>NUCLEOTIDE SEQUENCE</scope>
    <source>
        <strain evidence="3">CBHHK002</strain>
    </source>
</reference>
<comment type="caution">
    <text evidence="3">The sequence shown here is derived from an EMBL/GenBank/DDBJ whole genome shotgun (WGS) entry which is preliminary data.</text>
</comment>
<dbReference type="EMBL" id="JARIHO010000038">
    <property type="protein sequence ID" value="KAJ7328831.1"/>
    <property type="molecule type" value="Genomic_DNA"/>
</dbReference>
<name>A0AAD7EJJ3_9AGAR</name>
<feature type="transmembrane region" description="Helical" evidence="2">
    <location>
        <begin position="66"/>
        <end position="84"/>
    </location>
</feature>
<protein>
    <submittedName>
        <fullName evidence="3">Uncharacterized protein</fullName>
    </submittedName>
</protein>
<evidence type="ECO:0000256" key="2">
    <source>
        <dbReference type="SAM" id="Phobius"/>
    </source>
</evidence>
<keyword evidence="2" id="KW-0472">Membrane</keyword>
<sequence length="450" mass="49262">MIWPVEKVSRTVFCLLAFPSCHPAMPNPVDDAPVGPGKIVLPPDSDDSSESKPVKPNTRVHKLRRVFCAIAVCCTLALITIWFARDADKGGGHPGLEAPLPDVTVADDVRLKPYQTPENANYCADWFAGPGTGDIASVSFELPTAADLLFFLSRGPSSGHIDIVRRPPPNDWRGPVEVNVTARYHERDDVARTKVCRMGAENEHGVLLWAEPRHPHRDPKRDVHFNITCRGFLDIWSSKSFEVVRLKTSNAPIHHGSLEGRAGFFRTSNAKVAGGFAGYEYAVQTSNAPIEATAFMFGETAGSESRVQLKTSNGAITAYLGIISDFANNTLRTIVETSNAPLTLQQIWMTSDAGFFLNATTSAACATLRLNPIYEGPYDLQTTVALARVIETEADDPSRKGRRRTVTRTRTGHHAQGDIYWSHDGKPAEGFERGLVKIATTIYPVELLLG</sequence>
<dbReference type="Proteomes" id="UP001218218">
    <property type="component" value="Unassembled WGS sequence"/>
</dbReference>